<dbReference type="PANTHER" id="PTHR30146">
    <property type="entry name" value="LACI-RELATED TRANSCRIPTIONAL REPRESSOR"/>
    <property type="match status" value="1"/>
</dbReference>
<evidence type="ECO:0000256" key="3">
    <source>
        <dbReference type="ARBA" id="ARBA00023125"/>
    </source>
</evidence>
<sequence length="342" mass="38054">MIDLAGRPRQRDIAARARVSQTTVSLVLNGKSEQYGITAETERRIRKAIAELGYVPSVTAQALRGGRNGLIGVHTFEPMFPTGADHYYYEFMVGIEQQATAAGQDLVMITSVHQAGAGQSIYREGTNRLRIADGAVILGFQEHDEELEELARQQFPFVFIGRRQRAAELMPYVVPDYVDGVRKMVQLIAELGHRRVAYLAGRAEMLPREQRFAGFRDGQAATGIELVAHLRREADEITAELINDLLRRSVTVMIVDSYPLAERIGTLCAAERIDIPDGLSVVSLDSLGYGSSRDWTHLESPRRDLGSRAVEILIELMNGEVARSYHELLPCPVRPGSTLLRR</sequence>
<dbReference type="InterPro" id="IPR010982">
    <property type="entry name" value="Lambda_DNA-bd_dom_sf"/>
</dbReference>
<dbReference type="KEGG" id="mik:FOE78_09695"/>
<dbReference type="Gene3D" id="1.10.260.40">
    <property type="entry name" value="lambda repressor-like DNA-binding domains"/>
    <property type="match status" value="1"/>
</dbReference>
<dbReference type="PANTHER" id="PTHR30146:SF148">
    <property type="entry name" value="HTH-TYPE TRANSCRIPTIONAL REPRESSOR PURR-RELATED"/>
    <property type="match status" value="1"/>
</dbReference>
<evidence type="ECO:0000259" key="5">
    <source>
        <dbReference type="PROSITE" id="PS50932"/>
    </source>
</evidence>
<dbReference type="Pfam" id="PF00356">
    <property type="entry name" value="LacI"/>
    <property type="match status" value="1"/>
</dbReference>
<evidence type="ECO:0000313" key="6">
    <source>
        <dbReference type="EMBL" id="QDP96136.1"/>
    </source>
</evidence>
<proteinExistence type="predicted"/>
<dbReference type="InterPro" id="IPR000843">
    <property type="entry name" value="HTH_LacI"/>
</dbReference>
<keyword evidence="1" id="KW-0678">Repressor</keyword>
<dbReference type="PROSITE" id="PS50932">
    <property type="entry name" value="HTH_LACI_2"/>
    <property type="match status" value="1"/>
</dbReference>
<keyword evidence="7" id="KW-1185">Reference proteome</keyword>
<dbReference type="Pfam" id="PF13377">
    <property type="entry name" value="Peripla_BP_3"/>
    <property type="match status" value="1"/>
</dbReference>
<dbReference type="SUPFAM" id="SSF47413">
    <property type="entry name" value="lambda repressor-like DNA-binding domains"/>
    <property type="match status" value="1"/>
</dbReference>
<dbReference type="EMBL" id="CP041692">
    <property type="protein sequence ID" value="QDP96136.1"/>
    <property type="molecule type" value="Genomic_DNA"/>
</dbReference>
<dbReference type="CDD" id="cd06267">
    <property type="entry name" value="PBP1_LacI_sugar_binding-like"/>
    <property type="match status" value="1"/>
</dbReference>
<keyword evidence="2" id="KW-0805">Transcription regulation</keyword>
<dbReference type="SMART" id="SM00354">
    <property type="entry name" value="HTH_LACI"/>
    <property type="match status" value="1"/>
</dbReference>
<keyword evidence="3" id="KW-0238">DNA-binding</keyword>
<dbReference type="GO" id="GO:0003700">
    <property type="term" value="F:DNA-binding transcription factor activity"/>
    <property type="evidence" value="ECO:0007669"/>
    <property type="project" value="TreeGrafter"/>
</dbReference>
<evidence type="ECO:0000256" key="1">
    <source>
        <dbReference type="ARBA" id="ARBA00022491"/>
    </source>
</evidence>
<name>A0A516PY85_9ACTN</name>
<accession>A0A516PY85</accession>
<evidence type="ECO:0000256" key="2">
    <source>
        <dbReference type="ARBA" id="ARBA00023015"/>
    </source>
</evidence>
<dbReference type="Proteomes" id="UP000319263">
    <property type="component" value="Chromosome"/>
</dbReference>
<dbReference type="SUPFAM" id="SSF53822">
    <property type="entry name" value="Periplasmic binding protein-like I"/>
    <property type="match status" value="1"/>
</dbReference>
<gene>
    <name evidence="6" type="ORF">FOE78_09695</name>
</gene>
<evidence type="ECO:0000313" key="7">
    <source>
        <dbReference type="Proteomes" id="UP000319263"/>
    </source>
</evidence>
<dbReference type="Gene3D" id="3.40.50.2300">
    <property type="match status" value="2"/>
</dbReference>
<keyword evidence="4" id="KW-0804">Transcription</keyword>
<dbReference type="CDD" id="cd01392">
    <property type="entry name" value="HTH_LacI"/>
    <property type="match status" value="1"/>
</dbReference>
<feature type="domain" description="HTH lacI-type" evidence="5">
    <location>
        <begin position="8"/>
        <end position="65"/>
    </location>
</feature>
<evidence type="ECO:0000256" key="4">
    <source>
        <dbReference type="ARBA" id="ARBA00023163"/>
    </source>
</evidence>
<reference evidence="6 7" key="1">
    <citation type="submission" date="2019-07" db="EMBL/GenBank/DDBJ databases">
        <title>Microlunatus dokdonensis sp. nov. isolated from the rhizospheric soil of the wild plant Elymus tsukushiensis.</title>
        <authorList>
            <person name="Ghim S.-Y."/>
            <person name="Hwang Y.-J."/>
            <person name="Son J.-S."/>
            <person name="Shin J.-H."/>
        </authorList>
    </citation>
    <scope>NUCLEOTIDE SEQUENCE [LARGE SCALE GENOMIC DNA]</scope>
    <source>
        <strain evidence="6 7">KUDC0627</strain>
    </source>
</reference>
<protein>
    <submittedName>
        <fullName evidence="6">LacI family transcriptional regulator</fullName>
    </submittedName>
</protein>
<dbReference type="OrthoDB" id="9790412at2"/>
<dbReference type="GO" id="GO:0000976">
    <property type="term" value="F:transcription cis-regulatory region binding"/>
    <property type="evidence" value="ECO:0007669"/>
    <property type="project" value="TreeGrafter"/>
</dbReference>
<dbReference type="RefSeq" id="WP_143986102.1">
    <property type="nucleotide sequence ID" value="NZ_CP041692.1"/>
</dbReference>
<dbReference type="InterPro" id="IPR028082">
    <property type="entry name" value="Peripla_BP_I"/>
</dbReference>
<dbReference type="AlphaFoldDB" id="A0A516PY85"/>
<organism evidence="6 7">
    <name type="scientific">Microlunatus elymi</name>
    <dbReference type="NCBI Taxonomy" id="2596828"/>
    <lineage>
        <taxon>Bacteria</taxon>
        <taxon>Bacillati</taxon>
        <taxon>Actinomycetota</taxon>
        <taxon>Actinomycetes</taxon>
        <taxon>Propionibacteriales</taxon>
        <taxon>Propionibacteriaceae</taxon>
        <taxon>Microlunatus</taxon>
    </lineage>
</organism>
<dbReference type="InterPro" id="IPR046335">
    <property type="entry name" value="LacI/GalR-like_sensor"/>
</dbReference>